<dbReference type="EC" id="5.6.2.1" evidence="3"/>
<dbReference type="PANTHER" id="PTHR42785:SF1">
    <property type="entry name" value="DNA TOPOISOMERASE"/>
    <property type="match status" value="1"/>
</dbReference>
<dbReference type="Gene3D" id="2.70.20.10">
    <property type="entry name" value="Topoisomerase I, domain 3"/>
    <property type="match status" value="1"/>
</dbReference>
<dbReference type="Gene3D" id="3.40.50.140">
    <property type="match status" value="1"/>
</dbReference>
<feature type="domain" description="Topo IA-type catalytic" evidence="8">
    <location>
        <begin position="137"/>
        <end position="575"/>
    </location>
</feature>
<dbReference type="SMART" id="SM00437">
    <property type="entry name" value="TOP1Ac"/>
    <property type="match status" value="1"/>
</dbReference>
<dbReference type="AlphaFoldDB" id="A0A075G8L8"/>
<dbReference type="InterPro" id="IPR013824">
    <property type="entry name" value="Topo_IA_cen_sub1"/>
</dbReference>
<comment type="similarity">
    <text evidence="2">Belongs to the type IA topoisomerase family.</text>
</comment>
<keyword evidence="6 9" id="KW-0413">Isomerase</keyword>
<dbReference type="Pfam" id="PF01131">
    <property type="entry name" value="Topoisom_bac"/>
    <property type="match status" value="1"/>
</dbReference>
<dbReference type="GO" id="GO:0003677">
    <property type="term" value="F:DNA binding"/>
    <property type="evidence" value="ECO:0007669"/>
    <property type="project" value="UniProtKB-KW"/>
</dbReference>
<evidence type="ECO:0000259" key="7">
    <source>
        <dbReference type="PROSITE" id="PS50880"/>
    </source>
</evidence>
<dbReference type="InterPro" id="IPR003602">
    <property type="entry name" value="Topo_IA_DNA-bd_dom"/>
</dbReference>
<dbReference type="Gene3D" id="1.10.460.10">
    <property type="entry name" value="Topoisomerase I, domain 2"/>
    <property type="match status" value="1"/>
</dbReference>
<dbReference type="GO" id="GO:0006265">
    <property type="term" value="P:DNA topological change"/>
    <property type="evidence" value="ECO:0007669"/>
    <property type="project" value="InterPro"/>
</dbReference>
<dbReference type="InterPro" id="IPR023405">
    <property type="entry name" value="Topo_IA_core_domain"/>
</dbReference>
<accession>A0A075G8L8</accession>
<dbReference type="CDD" id="cd00186">
    <property type="entry name" value="TOP1Ac"/>
    <property type="match status" value="1"/>
</dbReference>
<dbReference type="InterPro" id="IPR006171">
    <property type="entry name" value="TOPRIM_dom"/>
</dbReference>
<protein>
    <recommendedName>
        <fullName evidence="3">DNA topoisomerase</fullName>
        <ecNumber evidence="3">5.6.2.1</ecNumber>
    </recommendedName>
</protein>
<dbReference type="PROSITE" id="PS52039">
    <property type="entry name" value="TOPO_IA_2"/>
    <property type="match status" value="1"/>
</dbReference>
<dbReference type="InterPro" id="IPR013497">
    <property type="entry name" value="Topo_IA_cen"/>
</dbReference>
<dbReference type="PROSITE" id="PS50880">
    <property type="entry name" value="TOPRIM"/>
    <property type="match status" value="1"/>
</dbReference>
<dbReference type="PRINTS" id="PR00417">
    <property type="entry name" value="PRTPISMRASEI"/>
</dbReference>
<evidence type="ECO:0000259" key="8">
    <source>
        <dbReference type="PROSITE" id="PS52039"/>
    </source>
</evidence>
<dbReference type="InterPro" id="IPR013826">
    <property type="entry name" value="Topo_IA_cen_sub3"/>
</dbReference>
<dbReference type="InterPro" id="IPR013825">
    <property type="entry name" value="Topo_IA_cen_sub2"/>
</dbReference>
<proteinExistence type="inferred from homology"/>
<dbReference type="Gene3D" id="1.10.290.10">
    <property type="entry name" value="Topoisomerase I, domain 4"/>
    <property type="match status" value="1"/>
</dbReference>
<evidence type="ECO:0000256" key="3">
    <source>
        <dbReference type="ARBA" id="ARBA00012891"/>
    </source>
</evidence>
<feature type="domain" description="Toprim" evidence="7">
    <location>
        <begin position="1"/>
        <end position="122"/>
    </location>
</feature>
<dbReference type="PANTHER" id="PTHR42785">
    <property type="entry name" value="DNA TOPOISOMERASE, TYPE IA, CORE"/>
    <property type="match status" value="1"/>
</dbReference>
<dbReference type="GO" id="GO:0003917">
    <property type="term" value="F:DNA topoisomerase type I (single strand cut, ATP-independent) activity"/>
    <property type="evidence" value="ECO:0007669"/>
    <property type="project" value="UniProtKB-EC"/>
</dbReference>
<evidence type="ECO:0000256" key="1">
    <source>
        <dbReference type="ARBA" id="ARBA00000213"/>
    </source>
</evidence>
<dbReference type="Pfam" id="PF01751">
    <property type="entry name" value="Toprim"/>
    <property type="match status" value="1"/>
</dbReference>
<evidence type="ECO:0000313" key="9">
    <source>
        <dbReference type="EMBL" id="AIE98072.1"/>
    </source>
</evidence>
<keyword evidence="5" id="KW-0238">DNA-binding</keyword>
<dbReference type="InterPro" id="IPR000380">
    <property type="entry name" value="Topo_IA"/>
</dbReference>
<comment type="catalytic activity">
    <reaction evidence="1">
        <text>ATP-independent breakage of single-stranded DNA, followed by passage and rejoining.</text>
        <dbReference type="EC" id="5.6.2.1"/>
    </reaction>
</comment>
<organism evidence="9">
    <name type="scientific">uncultured marine group II/III euryarchaeote KM3_04_C05</name>
    <dbReference type="NCBI Taxonomy" id="1457835"/>
    <lineage>
        <taxon>Archaea</taxon>
        <taxon>Methanobacteriati</taxon>
        <taxon>Methanobacteriota</taxon>
        <taxon>environmental samples</taxon>
    </lineage>
</organism>
<dbReference type="EMBL" id="KF900525">
    <property type="protein sequence ID" value="AIE98072.1"/>
    <property type="molecule type" value="Genomic_DNA"/>
</dbReference>
<sequence>MKLLILESGAKARTVKKYLGKGWIVEACSGHIQDLPQGGGGKKRSKAMWASKNGDLPEPPWEWTEGAERVIATILNKATESGVEEVYLATDPDREGEFIAWRLSILFSEFPVLKRVTFNEITKTAVKDAIENPGSINMDLVDAAKVRRFMDRLVGFRCSGFSKSWNLKSMGRVQTPTLGFIVRRELERESHVPIEFHTVQAESDGIGFKVRFHEKDDLDAWTDDFGKHHPDRTSDEKLAADALEALQEAGQITITSVNEGNTNRNPQPPFTTDTLLQTANSTLGWPVSKTSKIASALYHAGHITYIRTDSIRTNSDARDKIRNHIKEKYGESHLGPGALGSDAKKGVSKVQDAHEAIRPTRPSNTSISGADSAWKSLYALIWARFAASQMSASVRERRDLRASVEGTDKALNGTASWRTHPGWEAVYAQYHGDVKTSPPDSPLTDGAVWKIDVSEDNPFMKTDETKPPRRFSESSIIQQMKKEGIGRPSTYVSIVKNLGNKGYVDVERNSLSPTEKGRTLWLQVVPFFNEQNEAGGLFTPQFTSKMEESLDRVEHAKMSGSNVWNDFVEEFRAMHNIALEEKRKVPTIRQLALLENRIPHLDEARREELLSGKKIGDLTGDEARWIIKSITDANGENGTLPASDKQTALIVKLSDQSGMALDESLRLVGSTDIAELTGGRDGTASELISALIEKSRNMPATPPQVDLVNKLADQHEMPINEVLAIVGLREIDEMTKSDASDIINEMKKRARRSGRRRSGA</sequence>
<evidence type="ECO:0000256" key="6">
    <source>
        <dbReference type="ARBA" id="ARBA00023235"/>
    </source>
</evidence>
<dbReference type="SUPFAM" id="SSF56712">
    <property type="entry name" value="Prokaryotic type I DNA topoisomerase"/>
    <property type="match status" value="1"/>
</dbReference>
<reference evidence="9" key="1">
    <citation type="journal article" date="2014" name="Genome Biol. Evol.">
        <title>Pangenome evidence for extensive interdomain horizontal transfer affecting lineage core and shell genes in uncultured planktonic thaumarchaeota and euryarchaeota.</title>
        <authorList>
            <person name="Deschamps P."/>
            <person name="Zivanovic Y."/>
            <person name="Moreira D."/>
            <person name="Rodriguez-Valera F."/>
            <person name="Lopez-Garcia P."/>
        </authorList>
    </citation>
    <scope>NUCLEOTIDE SEQUENCE</scope>
</reference>
<name>A0A075G8L8_9EURY</name>
<dbReference type="InterPro" id="IPR003601">
    <property type="entry name" value="Topo_IA_2"/>
</dbReference>
<evidence type="ECO:0000256" key="2">
    <source>
        <dbReference type="ARBA" id="ARBA00009446"/>
    </source>
</evidence>
<dbReference type="SMART" id="SM00436">
    <property type="entry name" value="TOP1Bc"/>
    <property type="match status" value="1"/>
</dbReference>
<evidence type="ECO:0000256" key="4">
    <source>
        <dbReference type="ARBA" id="ARBA00023029"/>
    </source>
</evidence>
<gene>
    <name evidence="9" type="primary">topA</name>
</gene>
<evidence type="ECO:0000256" key="5">
    <source>
        <dbReference type="ARBA" id="ARBA00023125"/>
    </source>
</evidence>
<keyword evidence="4" id="KW-0799">Topoisomerase</keyword>
<dbReference type="SMART" id="SM00493">
    <property type="entry name" value="TOPRIM"/>
    <property type="match status" value="1"/>
</dbReference>